<protein>
    <submittedName>
        <fullName evidence="2">Uncharacterized protein</fullName>
    </submittedName>
</protein>
<gene>
    <name evidence="2" type="ORF">Zmor_002649</name>
</gene>
<organism evidence="2 3">
    <name type="scientific">Zophobas morio</name>
    <dbReference type="NCBI Taxonomy" id="2755281"/>
    <lineage>
        <taxon>Eukaryota</taxon>
        <taxon>Metazoa</taxon>
        <taxon>Ecdysozoa</taxon>
        <taxon>Arthropoda</taxon>
        <taxon>Hexapoda</taxon>
        <taxon>Insecta</taxon>
        <taxon>Pterygota</taxon>
        <taxon>Neoptera</taxon>
        <taxon>Endopterygota</taxon>
        <taxon>Coleoptera</taxon>
        <taxon>Polyphaga</taxon>
        <taxon>Cucujiformia</taxon>
        <taxon>Tenebrionidae</taxon>
        <taxon>Zophobas</taxon>
    </lineage>
</organism>
<proteinExistence type="predicted"/>
<accession>A0AA38HQE8</accession>
<dbReference type="EMBL" id="JALNTZ010000010">
    <property type="protein sequence ID" value="KAJ3639284.1"/>
    <property type="molecule type" value="Genomic_DNA"/>
</dbReference>
<name>A0AA38HQE8_9CUCU</name>
<evidence type="ECO:0000313" key="3">
    <source>
        <dbReference type="Proteomes" id="UP001168821"/>
    </source>
</evidence>
<dbReference type="Proteomes" id="UP001168821">
    <property type="component" value="Unassembled WGS sequence"/>
</dbReference>
<feature type="chain" id="PRO_5041423796" evidence="1">
    <location>
        <begin position="25"/>
        <end position="161"/>
    </location>
</feature>
<keyword evidence="1" id="KW-0732">Signal</keyword>
<dbReference type="AlphaFoldDB" id="A0AA38HQE8"/>
<evidence type="ECO:0000256" key="1">
    <source>
        <dbReference type="SAM" id="SignalP"/>
    </source>
</evidence>
<reference evidence="2" key="1">
    <citation type="journal article" date="2023" name="G3 (Bethesda)">
        <title>Whole genome assemblies of Zophobas morio and Tenebrio molitor.</title>
        <authorList>
            <person name="Kaur S."/>
            <person name="Stinson S.A."/>
            <person name="diCenzo G.C."/>
        </authorList>
    </citation>
    <scope>NUCLEOTIDE SEQUENCE</scope>
    <source>
        <strain evidence="2">QUZm001</strain>
    </source>
</reference>
<evidence type="ECO:0000313" key="2">
    <source>
        <dbReference type="EMBL" id="KAJ3639284.1"/>
    </source>
</evidence>
<feature type="signal peptide" evidence="1">
    <location>
        <begin position="1"/>
        <end position="24"/>
    </location>
</feature>
<keyword evidence="3" id="KW-1185">Reference proteome</keyword>
<sequence length="161" mass="17075">MNALYVTVSIPLLLVLAGFNHAHGLTTFGKTNNQGTQQPQKPAAQARACTKQDDCAIIKGTTCIKNQCLCGNNEGPANGSKCIAQKQGPNHLCEKDADCVDDAHCLSPPTNKSKTLRPTDKVCVCDEGVPETQQGTCGGESNFLVLPGLVMIITSLSRTLY</sequence>
<comment type="caution">
    <text evidence="2">The sequence shown here is derived from an EMBL/GenBank/DDBJ whole genome shotgun (WGS) entry which is preliminary data.</text>
</comment>